<dbReference type="EMBL" id="OU892284">
    <property type="protein sequence ID" value="CAG9772350.1"/>
    <property type="molecule type" value="Genomic_DNA"/>
</dbReference>
<proteinExistence type="predicted"/>
<sequence>MRKFLTQKELELALGEELDELHDENEQIDAVYIPPEVDQLTDEEDLSEDPENIVNSQNGDIAGTFEIHTAQDDIYDESDEEDLATKQEVLISASSCDESTTNSANLEVEFVEDSNISRAQDTSTTTLSPQHLDDSATERECSTPALKRKSKSSRTIKSVSTFAFEERSQKRMNMLEGIYNNRKKIEEAEDHVNLFMKSIALTVKKLPLSLITKAKIEQLKKHRAVKINVELFGQYVLHSKETTETKSFNTKNKIITSDSEEIFNGFLSVFKEKVLIFTENGSGWALEKILFLKVNVNKYKPIRASSYIPLPKQIKYRKAVINVKNND</sequence>
<dbReference type="Proteomes" id="UP001152799">
    <property type="component" value="Chromosome 8"/>
</dbReference>
<keyword evidence="3" id="KW-1185">Reference proteome</keyword>
<feature type="compositionally biased region" description="Basic and acidic residues" evidence="1">
    <location>
        <begin position="131"/>
        <end position="141"/>
    </location>
</feature>
<reference evidence="2" key="1">
    <citation type="submission" date="2022-01" db="EMBL/GenBank/DDBJ databases">
        <authorList>
            <person name="King R."/>
        </authorList>
    </citation>
    <scope>NUCLEOTIDE SEQUENCE</scope>
</reference>
<feature type="region of interest" description="Disordered" evidence="1">
    <location>
        <begin position="115"/>
        <end position="150"/>
    </location>
</feature>
<protein>
    <submittedName>
        <fullName evidence="2">Uncharacterized protein</fullName>
    </submittedName>
</protein>
<name>A0A9N9MX97_9CUCU</name>
<gene>
    <name evidence="2" type="ORF">CEUTPL_LOCUS12763</name>
</gene>
<accession>A0A9N9MX97</accession>
<dbReference type="PANTHER" id="PTHR31511:SF12">
    <property type="entry name" value="RHO TERMINATION FACTOR N-TERMINAL DOMAIN-CONTAINING PROTEIN"/>
    <property type="match status" value="1"/>
</dbReference>
<organism evidence="2 3">
    <name type="scientific">Ceutorhynchus assimilis</name>
    <name type="common">cabbage seed weevil</name>
    <dbReference type="NCBI Taxonomy" id="467358"/>
    <lineage>
        <taxon>Eukaryota</taxon>
        <taxon>Metazoa</taxon>
        <taxon>Ecdysozoa</taxon>
        <taxon>Arthropoda</taxon>
        <taxon>Hexapoda</taxon>
        <taxon>Insecta</taxon>
        <taxon>Pterygota</taxon>
        <taxon>Neoptera</taxon>
        <taxon>Endopterygota</taxon>
        <taxon>Coleoptera</taxon>
        <taxon>Polyphaga</taxon>
        <taxon>Cucujiformia</taxon>
        <taxon>Curculionidae</taxon>
        <taxon>Ceutorhynchinae</taxon>
        <taxon>Ceutorhynchus</taxon>
    </lineage>
</organism>
<evidence type="ECO:0000256" key="1">
    <source>
        <dbReference type="SAM" id="MobiDB-lite"/>
    </source>
</evidence>
<evidence type="ECO:0000313" key="2">
    <source>
        <dbReference type="EMBL" id="CAG9772350.1"/>
    </source>
</evidence>
<evidence type="ECO:0000313" key="3">
    <source>
        <dbReference type="Proteomes" id="UP001152799"/>
    </source>
</evidence>
<dbReference type="OrthoDB" id="6781202at2759"/>
<dbReference type="PANTHER" id="PTHR31511">
    <property type="entry name" value="PROTEIN CBG23764"/>
    <property type="match status" value="1"/>
</dbReference>
<dbReference type="AlphaFoldDB" id="A0A9N9MX97"/>
<feature type="compositionally biased region" description="Polar residues" evidence="1">
    <location>
        <begin position="115"/>
        <end position="129"/>
    </location>
</feature>